<accession>A6IXC2</accession>
<name>A6IXC2_RAT</name>
<reference evidence="3" key="1">
    <citation type="submission" date="2005-09" db="EMBL/GenBank/DDBJ databases">
        <authorList>
            <person name="Mural R.J."/>
            <person name="Li P.W."/>
            <person name="Adams M.D."/>
            <person name="Amanatides P.G."/>
            <person name="Baden-Tillson H."/>
            <person name="Barnstead M."/>
            <person name="Chin S.H."/>
            <person name="Dew I."/>
            <person name="Evans C.A."/>
            <person name="Ferriera S."/>
            <person name="Flanigan M."/>
            <person name="Fosler C."/>
            <person name="Glodek A."/>
            <person name="Gu Z."/>
            <person name="Holt R.A."/>
            <person name="Jennings D."/>
            <person name="Kraft C.L."/>
            <person name="Lu F."/>
            <person name="Nguyen T."/>
            <person name="Nusskern D.R."/>
            <person name="Pfannkoch C.M."/>
            <person name="Sitter C."/>
            <person name="Sutton G.G."/>
            <person name="Venter J.C."/>
            <person name="Wang Z."/>
            <person name="Woodage T."/>
            <person name="Zheng X.H."/>
            <person name="Zhong F."/>
        </authorList>
    </citation>
    <scope>NUCLEOTIDE SEQUENCE [LARGE SCALE GENOMIC DNA]</scope>
    <source>
        <strain>BN</strain>
        <strain evidence="3">Sprague-Dawley</strain>
    </source>
</reference>
<gene>
    <name evidence="2" type="ORF">rCG_46887</name>
</gene>
<evidence type="ECO:0000313" key="3">
    <source>
        <dbReference type="Proteomes" id="UP000234681"/>
    </source>
</evidence>
<dbReference type="EMBL" id="CH473971">
    <property type="protein sequence ID" value="EDM14553.1"/>
    <property type="molecule type" value="Genomic_DNA"/>
</dbReference>
<organism evidence="2 3">
    <name type="scientific">Rattus norvegicus</name>
    <name type="common">Rat</name>
    <dbReference type="NCBI Taxonomy" id="10116"/>
    <lineage>
        <taxon>Eukaryota</taxon>
        <taxon>Metazoa</taxon>
        <taxon>Chordata</taxon>
        <taxon>Craniata</taxon>
        <taxon>Vertebrata</taxon>
        <taxon>Euteleostomi</taxon>
        <taxon>Mammalia</taxon>
        <taxon>Eutheria</taxon>
        <taxon>Euarchontoglires</taxon>
        <taxon>Glires</taxon>
        <taxon>Rodentia</taxon>
        <taxon>Myomorpha</taxon>
        <taxon>Muroidea</taxon>
        <taxon>Muridae</taxon>
        <taxon>Murinae</taxon>
        <taxon>Rattus</taxon>
    </lineage>
</organism>
<sequence>MLGTHFPPPPLGPSEGRAAPCTFQIPDGSYRCLALEAEESSSEDGLQGEVRLVDLEEEGTSKSRVNHGTPPLSRAPAIIQPSSCCREARGGFQHSDKPSREWDVVQARKVMTASVSSSPVPRVAQKPEPMTLREDKSLPEP</sequence>
<protein>
    <submittedName>
        <fullName evidence="2">RCG46887</fullName>
    </submittedName>
</protein>
<proteinExistence type="predicted"/>
<evidence type="ECO:0000313" key="2">
    <source>
        <dbReference type="EMBL" id="EDM14553.1"/>
    </source>
</evidence>
<dbReference type="Proteomes" id="UP000234681">
    <property type="component" value="Chromosome 18"/>
</dbReference>
<dbReference type="AlphaFoldDB" id="A6IXC2"/>
<feature type="region of interest" description="Disordered" evidence="1">
    <location>
        <begin position="113"/>
        <end position="141"/>
    </location>
</feature>
<feature type="region of interest" description="Disordered" evidence="1">
    <location>
        <begin position="56"/>
        <end position="77"/>
    </location>
</feature>
<feature type="compositionally biased region" description="Basic and acidic residues" evidence="1">
    <location>
        <begin position="131"/>
        <end position="141"/>
    </location>
</feature>
<evidence type="ECO:0000256" key="1">
    <source>
        <dbReference type="SAM" id="MobiDB-lite"/>
    </source>
</evidence>